<sequence>MDHDTIYQPLPHAQRSIRLLSIAAGWPVDPIHVGLVTIQDIDDAPPYVALSYVWGLTHAADPIFCNGVPKRVTKSLGDALRAFRPLPSCEPEEAHRHGLGLLSADDACHSNRHIWRDIAHNKWEKSLESHTSNSLFWIDALCINQNDVDERSNQVKGMREIYQNARSVRIWLGSEISSVADEEAFQSMPSSWLDKFLGRARLADYGAMPVVLAFIAQAFYNSKEESTSHDESHIGFPPTHAPEWGVFRKFFQHPWFYRVWTVQEIAMAKHASIVVGDWELDWKAFALAVGYLYDTYHRYSLVWKSRAIWNLRMFDSSLTSLPLDSVSYMCRIRSGETERPLLMGLLQLGRNRGATQPVDYVFAVLNLSADWKTVNDGTTQVPYIEPDYTKSIARTFTDVTTWLVTFHRSLDVLSFVAFERQSPIPDCPSWVPVWSQQKRSCALAHGEYRWSPEYSTLQSPHRRLLRETGYNAAMKEPMLPCPFEDLMNTKILHASGLKLSPVVAVSEPLVPVGDDDITLRDEATAEERLFIESTWDLCEQLIVQNCMKTQTNATDQPEIERPEANVMDLTASYRTRDQVISALILTLCANRDEDWARADRSSETRHDAIAWLSKLLGTRFSRTTFGERTRNYFRQKGDQHAFQATMSLICSWRRFFVTESGHMGIGPVNTQNGDIATVLFGSTIPFMVKPLEGNPNRHLLLGECYVHGIMDGELVEHWRSYTSTPPDLIDFE</sequence>
<reference evidence="2" key="1">
    <citation type="journal article" date="2020" name="Stud. Mycol.">
        <title>101 Dothideomycetes genomes: a test case for predicting lifestyles and emergence of pathogens.</title>
        <authorList>
            <person name="Haridas S."/>
            <person name="Albert R."/>
            <person name="Binder M."/>
            <person name="Bloem J."/>
            <person name="Labutti K."/>
            <person name="Salamov A."/>
            <person name="Andreopoulos B."/>
            <person name="Baker S."/>
            <person name="Barry K."/>
            <person name="Bills G."/>
            <person name="Bluhm B."/>
            <person name="Cannon C."/>
            <person name="Castanera R."/>
            <person name="Culley D."/>
            <person name="Daum C."/>
            <person name="Ezra D."/>
            <person name="Gonzalez J."/>
            <person name="Henrissat B."/>
            <person name="Kuo A."/>
            <person name="Liang C."/>
            <person name="Lipzen A."/>
            <person name="Lutzoni F."/>
            <person name="Magnuson J."/>
            <person name="Mondo S."/>
            <person name="Nolan M."/>
            <person name="Ohm R."/>
            <person name="Pangilinan J."/>
            <person name="Park H.-J."/>
            <person name="Ramirez L."/>
            <person name="Alfaro M."/>
            <person name="Sun H."/>
            <person name="Tritt A."/>
            <person name="Yoshinaga Y."/>
            <person name="Zwiers L.-H."/>
            <person name="Turgeon B."/>
            <person name="Goodwin S."/>
            <person name="Spatafora J."/>
            <person name="Crous P."/>
            <person name="Grigoriev I."/>
        </authorList>
    </citation>
    <scope>NUCLEOTIDE SEQUENCE</scope>
    <source>
        <strain evidence="2">CBS 109.77</strain>
    </source>
</reference>
<dbReference type="InterPro" id="IPR052895">
    <property type="entry name" value="HetReg/Transcr_Mod"/>
</dbReference>
<protein>
    <recommendedName>
        <fullName evidence="1">Heterokaryon incompatibility domain-containing protein</fullName>
    </recommendedName>
</protein>
<accession>A0A6A6XC18</accession>
<proteinExistence type="predicted"/>
<dbReference type="OrthoDB" id="5386682at2759"/>
<gene>
    <name evidence="2" type="ORF">K505DRAFT_325083</name>
</gene>
<evidence type="ECO:0000313" key="3">
    <source>
        <dbReference type="Proteomes" id="UP000799757"/>
    </source>
</evidence>
<dbReference type="Pfam" id="PF26639">
    <property type="entry name" value="Het-6_barrel"/>
    <property type="match status" value="1"/>
</dbReference>
<evidence type="ECO:0000259" key="1">
    <source>
        <dbReference type="Pfam" id="PF06985"/>
    </source>
</evidence>
<name>A0A6A6XC18_9PLEO</name>
<dbReference type="EMBL" id="MU001907">
    <property type="protein sequence ID" value="KAF2793996.1"/>
    <property type="molecule type" value="Genomic_DNA"/>
</dbReference>
<dbReference type="AlphaFoldDB" id="A0A6A6XC18"/>
<dbReference type="PANTHER" id="PTHR24148:SF64">
    <property type="entry name" value="HETEROKARYON INCOMPATIBILITY DOMAIN-CONTAINING PROTEIN"/>
    <property type="match status" value="1"/>
</dbReference>
<dbReference type="PANTHER" id="PTHR24148">
    <property type="entry name" value="ANKYRIN REPEAT DOMAIN-CONTAINING PROTEIN 39 HOMOLOG-RELATED"/>
    <property type="match status" value="1"/>
</dbReference>
<keyword evidence="3" id="KW-1185">Reference proteome</keyword>
<evidence type="ECO:0000313" key="2">
    <source>
        <dbReference type="EMBL" id="KAF2793996.1"/>
    </source>
</evidence>
<feature type="domain" description="Heterokaryon incompatibility" evidence="1">
    <location>
        <begin position="132"/>
        <end position="264"/>
    </location>
</feature>
<dbReference type="Proteomes" id="UP000799757">
    <property type="component" value="Unassembled WGS sequence"/>
</dbReference>
<dbReference type="InterPro" id="IPR010730">
    <property type="entry name" value="HET"/>
</dbReference>
<dbReference type="Pfam" id="PF06985">
    <property type="entry name" value="HET"/>
    <property type="match status" value="1"/>
</dbReference>
<organism evidence="2 3">
    <name type="scientific">Melanomma pulvis-pyrius CBS 109.77</name>
    <dbReference type="NCBI Taxonomy" id="1314802"/>
    <lineage>
        <taxon>Eukaryota</taxon>
        <taxon>Fungi</taxon>
        <taxon>Dikarya</taxon>
        <taxon>Ascomycota</taxon>
        <taxon>Pezizomycotina</taxon>
        <taxon>Dothideomycetes</taxon>
        <taxon>Pleosporomycetidae</taxon>
        <taxon>Pleosporales</taxon>
        <taxon>Melanommataceae</taxon>
        <taxon>Melanomma</taxon>
    </lineage>
</organism>